<keyword evidence="4" id="KW-1185">Reference proteome</keyword>
<gene>
    <name evidence="3" type="ORF">BCR33DRAFT_793070</name>
</gene>
<evidence type="ECO:0000256" key="1">
    <source>
        <dbReference type="SAM" id="Phobius"/>
    </source>
</evidence>
<dbReference type="PANTHER" id="PTHR35408">
    <property type="entry name" value="CHROMOSOME 15, WHOLE GENOME SHOTGUN SEQUENCE"/>
    <property type="match status" value="1"/>
</dbReference>
<name>A0A1Y2B325_9FUNG</name>
<accession>A0A1Y2B325</accession>
<dbReference type="PANTHER" id="PTHR35408:SF3">
    <property type="entry name" value="GLYCOSYLTRANSFERASE 2-LIKE DOMAIN-CONTAINING PROTEIN"/>
    <property type="match status" value="1"/>
</dbReference>
<evidence type="ECO:0000259" key="2">
    <source>
        <dbReference type="Pfam" id="PF13632"/>
    </source>
</evidence>
<keyword evidence="1" id="KW-1133">Transmembrane helix</keyword>
<feature type="domain" description="Glycosyltransferase 2-like" evidence="2">
    <location>
        <begin position="185"/>
        <end position="361"/>
    </location>
</feature>
<keyword evidence="1" id="KW-0472">Membrane</keyword>
<feature type="transmembrane region" description="Helical" evidence="1">
    <location>
        <begin position="355"/>
        <end position="381"/>
    </location>
</feature>
<feature type="transmembrane region" description="Helical" evidence="1">
    <location>
        <begin position="48"/>
        <end position="72"/>
    </location>
</feature>
<feature type="transmembrane region" description="Helical" evidence="1">
    <location>
        <begin position="414"/>
        <end position="433"/>
    </location>
</feature>
<dbReference type="STRING" id="329046.A0A1Y2B325"/>
<dbReference type="Gene3D" id="3.90.550.10">
    <property type="entry name" value="Spore Coat Polysaccharide Biosynthesis Protein SpsA, Chain A"/>
    <property type="match status" value="1"/>
</dbReference>
<dbReference type="OrthoDB" id="38531at2759"/>
<evidence type="ECO:0000313" key="3">
    <source>
        <dbReference type="EMBL" id="ORY29229.1"/>
    </source>
</evidence>
<organism evidence="3 4">
    <name type="scientific">Rhizoclosmatium globosum</name>
    <dbReference type="NCBI Taxonomy" id="329046"/>
    <lineage>
        <taxon>Eukaryota</taxon>
        <taxon>Fungi</taxon>
        <taxon>Fungi incertae sedis</taxon>
        <taxon>Chytridiomycota</taxon>
        <taxon>Chytridiomycota incertae sedis</taxon>
        <taxon>Chytridiomycetes</taxon>
        <taxon>Chytridiales</taxon>
        <taxon>Chytriomycetaceae</taxon>
        <taxon>Rhizoclosmatium</taxon>
    </lineage>
</organism>
<proteinExistence type="predicted"/>
<comment type="caution">
    <text evidence="3">The sequence shown here is derived from an EMBL/GenBank/DDBJ whole genome shotgun (WGS) entry which is preliminary data.</text>
</comment>
<keyword evidence="1" id="KW-0812">Transmembrane</keyword>
<dbReference type="Pfam" id="PF13632">
    <property type="entry name" value="Glyco_trans_2_3"/>
    <property type="match status" value="1"/>
</dbReference>
<dbReference type="Proteomes" id="UP000193642">
    <property type="component" value="Unassembled WGS sequence"/>
</dbReference>
<feature type="transmembrane region" description="Helical" evidence="1">
    <location>
        <begin position="320"/>
        <end position="343"/>
    </location>
</feature>
<protein>
    <recommendedName>
        <fullName evidence="2">Glycosyltransferase 2-like domain-containing protein</fullName>
    </recommendedName>
</protein>
<dbReference type="AlphaFoldDB" id="A0A1Y2B325"/>
<evidence type="ECO:0000313" key="4">
    <source>
        <dbReference type="Proteomes" id="UP000193642"/>
    </source>
</evidence>
<dbReference type="InterPro" id="IPR001173">
    <property type="entry name" value="Glyco_trans_2-like"/>
</dbReference>
<dbReference type="EMBL" id="MCGO01000089">
    <property type="protein sequence ID" value="ORY29229.1"/>
    <property type="molecule type" value="Genomic_DNA"/>
</dbReference>
<feature type="transmembrane region" description="Helical" evidence="1">
    <location>
        <begin position="445"/>
        <end position="463"/>
    </location>
</feature>
<sequence>MLDMDHTFLVSHGDGPNTPKQHEIIDVESELVSTVTVPLRQPVYWTPIYLFMVPIGMFMAHFFFQVVIGLVFNAFGPTKQLLENSVYYSARKPKQGVVDPTVKSIQRAITEYELQGGTVNIFINDDGMQNLPPDQALTKMKYYAANNIGWIARPPHKKDGFIRQGRFKKASNMNYCLDKLPSCNIRPHIGENVIAFFSDFVYRMIRTACACGESAPFVGHNAFLRWSAIKSVVFEEDGIRKFWSDSHVSEDFDMALRLQIKGFILRYASYSDGGFQEGVSLTYGDEIKRWEKYAFGCALITYVMRGLFYDDLDNYFLDPFQLWLCLVFVFSVFVVLSTSIHYYRASMSTFFGAMFEFVSWLPFFFVFFAGLSFHCSMALLARMFNYNIQWGATAKELKKTSFSLEFRSSLIQLWKMYIVFTPLAIGIFLMAFVPPDDWKITDVASILPFSVLVCAHILAPILLNPTLTLFIF</sequence>
<reference evidence="3 4" key="1">
    <citation type="submission" date="2016-07" db="EMBL/GenBank/DDBJ databases">
        <title>Pervasive Adenine N6-methylation of Active Genes in Fungi.</title>
        <authorList>
            <consortium name="DOE Joint Genome Institute"/>
            <person name="Mondo S.J."/>
            <person name="Dannebaum R.O."/>
            <person name="Kuo R.C."/>
            <person name="Labutti K."/>
            <person name="Haridas S."/>
            <person name="Kuo A."/>
            <person name="Salamov A."/>
            <person name="Ahrendt S.R."/>
            <person name="Lipzen A."/>
            <person name="Sullivan W."/>
            <person name="Andreopoulos W.B."/>
            <person name="Clum A."/>
            <person name="Lindquist E."/>
            <person name="Daum C."/>
            <person name="Ramamoorthy G.K."/>
            <person name="Gryganskyi A."/>
            <person name="Culley D."/>
            <person name="Magnuson J.K."/>
            <person name="James T.Y."/>
            <person name="O'Malley M.A."/>
            <person name="Stajich J.E."/>
            <person name="Spatafora J.W."/>
            <person name="Visel A."/>
            <person name="Grigoriev I.V."/>
        </authorList>
    </citation>
    <scope>NUCLEOTIDE SEQUENCE [LARGE SCALE GENOMIC DNA]</scope>
    <source>
        <strain evidence="3 4">JEL800</strain>
    </source>
</reference>
<dbReference type="SUPFAM" id="SSF53448">
    <property type="entry name" value="Nucleotide-diphospho-sugar transferases"/>
    <property type="match status" value="1"/>
</dbReference>
<dbReference type="InterPro" id="IPR029044">
    <property type="entry name" value="Nucleotide-diphossugar_trans"/>
</dbReference>